<protein>
    <submittedName>
        <fullName evidence="2">Uncharacterized protein</fullName>
    </submittedName>
</protein>
<name>X0B2F9_FUSOX</name>
<dbReference type="AlphaFoldDB" id="X0B2F9"/>
<evidence type="ECO:0000313" key="2">
    <source>
        <dbReference type="EMBL" id="EXK76295.1"/>
    </source>
</evidence>
<keyword evidence="3" id="KW-1185">Reference proteome</keyword>
<evidence type="ECO:0000256" key="1">
    <source>
        <dbReference type="SAM" id="MobiDB-lite"/>
    </source>
</evidence>
<dbReference type="HOGENOM" id="CLU_3014252_0_0_1"/>
<accession>X0B2F9</accession>
<gene>
    <name evidence="2" type="ORF">FOQG_18957</name>
</gene>
<evidence type="ECO:0000313" key="3">
    <source>
        <dbReference type="Proteomes" id="UP000030663"/>
    </source>
</evidence>
<dbReference type="Proteomes" id="UP000030663">
    <property type="component" value="Unassembled WGS sequence"/>
</dbReference>
<dbReference type="EMBL" id="JH658737">
    <property type="protein sequence ID" value="EXK76295.1"/>
    <property type="molecule type" value="Genomic_DNA"/>
</dbReference>
<sequence>MEANVPVKCQSPDCSAPRTSPNNLEGPLTYYQFRLYRQSASEATMLELSEGIASDR</sequence>
<reference evidence="2 3" key="1">
    <citation type="submission" date="2011-11" db="EMBL/GenBank/DDBJ databases">
        <title>The Genome Sequence of Fusarium oxysporum PHW815.</title>
        <authorList>
            <consortium name="The Broad Institute Genome Sequencing Platform"/>
            <person name="Ma L.-J."/>
            <person name="Gale L.R."/>
            <person name="Schwartz D.C."/>
            <person name="Zhou S."/>
            <person name="Corby-Kistler H."/>
            <person name="Young S.K."/>
            <person name="Zeng Q."/>
            <person name="Gargeya S."/>
            <person name="Fitzgerald M."/>
            <person name="Haas B."/>
            <person name="Abouelleil A."/>
            <person name="Alvarado L."/>
            <person name="Arachchi H.M."/>
            <person name="Berlin A."/>
            <person name="Brown A."/>
            <person name="Chapman S.B."/>
            <person name="Chen Z."/>
            <person name="Dunbar C."/>
            <person name="Freedman E."/>
            <person name="Gearin G."/>
            <person name="Goldberg J."/>
            <person name="Griggs A."/>
            <person name="Gujja S."/>
            <person name="Heiman D."/>
            <person name="Howarth C."/>
            <person name="Larson L."/>
            <person name="Lui A."/>
            <person name="MacDonald P.J.P."/>
            <person name="Montmayeur A."/>
            <person name="Murphy C."/>
            <person name="Neiman D."/>
            <person name="Pearson M."/>
            <person name="Priest M."/>
            <person name="Roberts A."/>
            <person name="Saif S."/>
            <person name="Shea T."/>
            <person name="Shenoy N."/>
            <person name="Sisk P."/>
            <person name="Stolte C."/>
            <person name="Sykes S."/>
            <person name="Wortman J."/>
            <person name="Nusbaum C."/>
            <person name="Birren B."/>
        </authorList>
    </citation>
    <scope>NUCLEOTIDE SEQUENCE [LARGE SCALE GENOMIC DNA]</scope>
    <source>
        <strain evidence="2 3">54005</strain>
    </source>
</reference>
<proteinExistence type="predicted"/>
<organism evidence="2 3">
    <name type="scientific">Fusarium oxysporum f. sp. raphani 54005</name>
    <dbReference type="NCBI Taxonomy" id="1089458"/>
    <lineage>
        <taxon>Eukaryota</taxon>
        <taxon>Fungi</taxon>
        <taxon>Dikarya</taxon>
        <taxon>Ascomycota</taxon>
        <taxon>Pezizomycotina</taxon>
        <taxon>Sordariomycetes</taxon>
        <taxon>Hypocreomycetidae</taxon>
        <taxon>Hypocreales</taxon>
        <taxon>Nectriaceae</taxon>
        <taxon>Fusarium</taxon>
        <taxon>Fusarium oxysporum species complex</taxon>
    </lineage>
</organism>
<feature type="region of interest" description="Disordered" evidence="1">
    <location>
        <begin position="1"/>
        <end position="21"/>
    </location>
</feature>